<reference evidence="1" key="1">
    <citation type="journal article" date="2019" name="Sci. Rep.">
        <title>Draft genome of Tanacetum cinerariifolium, the natural source of mosquito coil.</title>
        <authorList>
            <person name="Yamashiro T."/>
            <person name="Shiraishi A."/>
            <person name="Satake H."/>
            <person name="Nakayama K."/>
        </authorList>
    </citation>
    <scope>NUCLEOTIDE SEQUENCE</scope>
</reference>
<name>A0A699KW29_TANCI</name>
<sequence length="247" mass="27490">MAFSVNVVLIEEEQAAKAQTWKLPVCYDDDDDEERSDSLDDNMISGLPSFSFITPDEPVLSTEEPDNSLSMGDEHLDTIPATKSDQFIKSGVETLIPIPSEFEGIPEHMCDVLSHATSPPLDVSKDQIEDSPSLIKNFLRLTTILSLLTISTMLRHHLPILSSSAHSSNQSSSDEDILKKIVLKPLFEEEIIPMESMRTHDSSLPILFKIDSLLDEFAGELHPHPRKGVLNVHVANVFFILTPGRVF</sequence>
<gene>
    <name evidence="1" type="ORF">Tci_679789</name>
</gene>
<evidence type="ECO:0008006" key="2">
    <source>
        <dbReference type="Google" id="ProtNLM"/>
    </source>
</evidence>
<accession>A0A699KW29</accession>
<comment type="caution">
    <text evidence="1">The sequence shown here is derived from an EMBL/GenBank/DDBJ whole genome shotgun (WGS) entry which is preliminary data.</text>
</comment>
<organism evidence="1">
    <name type="scientific">Tanacetum cinerariifolium</name>
    <name type="common">Dalmatian daisy</name>
    <name type="synonym">Chrysanthemum cinerariifolium</name>
    <dbReference type="NCBI Taxonomy" id="118510"/>
    <lineage>
        <taxon>Eukaryota</taxon>
        <taxon>Viridiplantae</taxon>
        <taxon>Streptophyta</taxon>
        <taxon>Embryophyta</taxon>
        <taxon>Tracheophyta</taxon>
        <taxon>Spermatophyta</taxon>
        <taxon>Magnoliopsida</taxon>
        <taxon>eudicotyledons</taxon>
        <taxon>Gunneridae</taxon>
        <taxon>Pentapetalae</taxon>
        <taxon>asterids</taxon>
        <taxon>campanulids</taxon>
        <taxon>Asterales</taxon>
        <taxon>Asteraceae</taxon>
        <taxon>Asteroideae</taxon>
        <taxon>Anthemideae</taxon>
        <taxon>Anthemidinae</taxon>
        <taxon>Tanacetum</taxon>
    </lineage>
</organism>
<proteinExistence type="predicted"/>
<protein>
    <recommendedName>
        <fullName evidence="2">Reverse transcriptase domain-containing protein</fullName>
    </recommendedName>
</protein>
<dbReference type="AlphaFoldDB" id="A0A699KW29"/>
<evidence type="ECO:0000313" key="1">
    <source>
        <dbReference type="EMBL" id="GFB07818.1"/>
    </source>
</evidence>
<dbReference type="EMBL" id="BKCJ010547262">
    <property type="protein sequence ID" value="GFB07818.1"/>
    <property type="molecule type" value="Genomic_DNA"/>
</dbReference>